<gene>
    <name evidence="2" type="ORF">W908_08520</name>
</gene>
<sequence length="33" mass="3655">MDILFSPLFMGAFCISIFIAGLVFVGLLFKELT</sequence>
<dbReference type="Proteomes" id="UP000068905">
    <property type="component" value="Chromosome"/>
</dbReference>
<keyword evidence="1" id="KW-0812">Transmembrane</keyword>
<evidence type="ECO:0000313" key="2">
    <source>
        <dbReference type="EMBL" id="ALE02811.1"/>
    </source>
</evidence>
<evidence type="ECO:0000256" key="1">
    <source>
        <dbReference type="SAM" id="Phobius"/>
    </source>
</evidence>
<accession>A0A0M3T2G6</accession>
<reference evidence="2 3" key="1">
    <citation type="journal article" date="2015" name="Genome Announc.">
        <title>Genome Sequence of 'Candidatus Thioglobus singularis' Strain PS1, a Mixotroph from the SUP05 Clade of Marine Gammaproteobacteria.</title>
        <authorList>
            <person name="Marshall K.T."/>
            <person name="Morris R.M."/>
        </authorList>
    </citation>
    <scope>NUCLEOTIDE SEQUENCE [LARGE SCALE GENOMIC DNA]</scope>
    <source>
        <strain evidence="2 3">PS1</strain>
    </source>
</reference>
<protein>
    <submittedName>
        <fullName evidence="2">Uncharacterized protein</fullName>
    </submittedName>
</protein>
<proteinExistence type="predicted"/>
<dbReference type="STRING" id="1125411.W908_08520"/>
<dbReference type="AlphaFoldDB" id="A0A0M3T2G6"/>
<feature type="transmembrane region" description="Helical" evidence="1">
    <location>
        <begin position="6"/>
        <end position="29"/>
    </location>
</feature>
<evidence type="ECO:0000313" key="3">
    <source>
        <dbReference type="Proteomes" id="UP000068905"/>
    </source>
</evidence>
<keyword evidence="1" id="KW-0472">Membrane</keyword>
<keyword evidence="1" id="KW-1133">Transmembrane helix</keyword>
<organism evidence="2 3">
    <name type="scientific">Candidatus Pseudothioglobus singularis PS1</name>
    <dbReference type="NCBI Taxonomy" id="1125411"/>
    <lineage>
        <taxon>Bacteria</taxon>
        <taxon>Pseudomonadati</taxon>
        <taxon>Pseudomonadota</taxon>
        <taxon>Gammaproteobacteria</taxon>
        <taxon>Candidatus Pseudothioglobaceae</taxon>
        <taxon>Candidatus Pseudothioglobus</taxon>
    </lineage>
</organism>
<name>A0A0M3T2G6_9GAMM</name>
<keyword evidence="3" id="KW-1185">Reference proteome</keyword>
<dbReference type="KEGG" id="tsn:W908_08520"/>
<dbReference type="EMBL" id="CP006911">
    <property type="protein sequence ID" value="ALE02811.1"/>
    <property type="molecule type" value="Genomic_DNA"/>
</dbReference>